<feature type="compositionally biased region" description="Basic and acidic residues" evidence="1">
    <location>
        <begin position="1068"/>
        <end position="1078"/>
    </location>
</feature>
<gene>
    <name evidence="3" type="primary">LOC105362754</name>
</gene>
<feature type="compositionally biased region" description="Basic and acidic residues" evidence="1">
    <location>
        <begin position="1034"/>
        <end position="1061"/>
    </location>
</feature>
<organism evidence="2 3">
    <name type="scientific">Ceratosolen solmsi marchali</name>
    <dbReference type="NCBI Taxonomy" id="326594"/>
    <lineage>
        <taxon>Eukaryota</taxon>
        <taxon>Metazoa</taxon>
        <taxon>Ecdysozoa</taxon>
        <taxon>Arthropoda</taxon>
        <taxon>Hexapoda</taxon>
        <taxon>Insecta</taxon>
        <taxon>Pterygota</taxon>
        <taxon>Neoptera</taxon>
        <taxon>Endopterygota</taxon>
        <taxon>Hymenoptera</taxon>
        <taxon>Apocrita</taxon>
        <taxon>Proctotrupomorpha</taxon>
        <taxon>Chalcidoidea</taxon>
        <taxon>Agaonidae</taxon>
        <taxon>Agaoninae</taxon>
        <taxon>Ceratosolen</taxon>
    </lineage>
</organism>
<dbReference type="GeneID" id="105362754"/>
<proteinExistence type="predicted"/>
<keyword evidence="2" id="KW-1185">Reference proteome</keyword>
<dbReference type="Proteomes" id="UP000695007">
    <property type="component" value="Unplaced"/>
</dbReference>
<name>A0AAJ6YI65_9HYME</name>
<evidence type="ECO:0000313" key="2">
    <source>
        <dbReference type="Proteomes" id="UP000695007"/>
    </source>
</evidence>
<evidence type="ECO:0000313" key="3">
    <source>
        <dbReference type="RefSeq" id="XP_011498544.1"/>
    </source>
</evidence>
<dbReference type="KEGG" id="csol:105362754"/>
<protein>
    <submittedName>
        <fullName evidence="3">Homeobox protein 2-like</fullName>
    </submittedName>
</protein>
<dbReference type="RefSeq" id="XP_011498544.1">
    <property type="nucleotide sequence ID" value="XM_011500242.1"/>
</dbReference>
<sequence>MHRGSRLLLWTNKALNTQILLLVLVFSGLDYFTNNFCIAGGSSDAKACQQINCKNREECVTRKFWCEHSPCPSITYCSKSKKDSLKGPENCDSVLCTAGYTCVVQNRDCEWNQSFMRTECKEHTARCVSEWELKINSVSCLDSSCPTDHRCILRESQCNQAPCKLTKTCALATDGNNYSKNVYCRGWVCPPYQECMAGVKMPCHHDKCQIIRSCQGSLTPRSNASPDIQKNITKEYSQTTLADLERDTILERNSKPQKNFKPMIIWNDTRKIKSDQYYDAITPERLVTSSPTIRSTSTEDLPWLTYFKNKIGSQTIQYWIQKSKNNENYEGFVNWLESISNVLDKETFRLWLYELENISANIPQFQAWILLYSLNAGPFDYLNRNRPLKNTDETMATNEYNTDAPVENQGVSTRIHHGSEFDSTSPQHHSHPLNFHFNEPQRVDEIPKFYTKMQKKKIIAPSISQSMLLPLLYGIRNHKMAHNSNLPNYKYEISKLHVKPQNHNNINKTLLKPWQTYYWPNSTTTNIPRYSPQLPIPVTNYYNNAYNNYSREYKNPRQDVDLNMDMDRQQQMQWLLTNNNRNVQQLSDLSSNQWSPEDSVNNVSLKKIQIIDNDLHRREFSPENERENENVSMEVNSLINQIKGEGLSRNDYAHQNILKADKNENPHVLRSPIYANNNLPKLLIYFPPPFNFFLYYSVKSQSQNTSDNSFHILSPTKTKYTRMIKPWQNYNHQKTNENNSEKKIDNSNKFNFEKNTEQSIKLKKQYKQKEFAYIRKIIRELVEYWDDEEKNLENFTEYDYDNKEENNSLDNKMTKPVFNAFLEWLSKKNYKDLPNLNQKLRKKQPLDNERLEKQQIVDENYNHNQLRSANFTTDTNNYMNNSNDLVTKKIRILVDIEKNPEILQSFFKRHSSAHNNKSDNHDYQIIINLQDFFDSKEEDRISRKLVHIASNQLHRNLTRNQKLPKLLWIFPIYEDEENDTLITELENHPDHFSTTDENKSTPYKFDESQNVMNYLPNKTNNKVPKNQKDNSNMIKHDLQITEHKKNDRPKAKERSESKKDNNNNNNHKKQEGFKDRQNKRNIKKTKAKQQLAT</sequence>
<feature type="compositionally biased region" description="Polar residues" evidence="1">
    <location>
        <begin position="1014"/>
        <end position="1033"/>
    </location>
</feature>
<feature type="region of interest" description="Disordered" evidence="1">
    <location>
        <begin position="1014"/>
        <end position="1093"/>
    </location>
</feature>
<evidence type="ECO:0000256" key="1">
    <source>
        <dbReference type="SAM" id="MobiDB-lite"/>
    </source>
</evidence>
<dbReference type="AlphaFoldDB" id="A0AAJ6YI65"/>
<accession>A0AAJ6YI65</accession>
<reference evidence="3" key="1">
    <citation type="submission" date="2025-08" db="UniProtKB">
        <authorList>
            <consortium name="RefSeq"/>
        </authorList>
    </citation>
    <scope>IDENTIFICATION</scope>
</reference>